<reference evidence="1" key="1">
    <citation type="submission" date="2014-09" db="EMBL/GenBank/DDBJ databases">
        <authorList>
            <person name="Magalhaes I.L.F."/>
            <person name="Oliveira U."/>
            <person name="Santos F.R."/>
            <person name="Vidigal T.H.D.A."/>
            <person name="Brescovit A.D."/>
            <person name="Santos A.J."/>
        </authorList>
    </citation>
    <scope>NUCLEOTIDE SEQUENCE</scope>
    <source>
        <tissue evidence="1">Shoot tissue taken approximately 20 cm above the soil surface</tissue>
    </source>
</reference>
<organism evidence="1">
    <name type="scientific">Arundo donax</name>
    <name type="common">Giant reed</name>
    <name type="synonym">Donax arundinaceus</name>
    <dbReference type="NCBI Taxonomy" id="35708"/>
    <lineage>
        <taxon>Eukaryota</taxon>
        <taxon>Viridiplantae</taxon>
        <taxon>Streptophyta</taxon>
        <taxon>Embryophyta</taxon>
        <taxon>Tracheophyta</taxon>
        <taxon>Spermatophyta</taxon>
        <taxon>Magnoliopsida</taxon>
        <taxon>Liliopsida</taxon>
        <taxon>Poales</taxon>
        <taxon>Poaceae</taxon>
        <taxon>PACMAD clade</taxon>
        <taxon>Arundinoideae</taxon>
        <taxon>Arundineae</taxon>
        <taxon>Arundo</taxon>
    </lineage>
</organism>
<protein>
    <submittedName>
        <fullName evidence="1">Uncharacterized protein</fullName>
    </submittedName>
</protein>
<dbReference type="AlphaFoldDB" id="A0A0A9G3F6"/>
<evidence type="ECO:0000313" key="1">
    <source>
        <dbReference type="EMBL" id="JAE18019.1"/>
    </source>
</evidence>
<accession>A0A0A9G3F6</accession>
<name>A0A0A9G3F6_ARUDO</name>
<sequence>MMVVSLILLCFLMIPYLILCSRCLHILGLFLPLPLAHSIKAVSFLVEVD</sequence>
<dbReference type="EMBL" id="GBRH01179877">
    <property type="protein sequence ID" value="JAE18019.1"/>
    <property type="molecule type" value="Transcribed_RNA"/>
</dbReference>
<proteinExistence type="predicted"/>
<reference evidence="1" key="2">
    <citation type="journal article" date="2015" name="Data Brief">
        <title>Shoot transcriptome of the giant reed, Arundo donax.</title>
        <authorList>
            <person name="Barrero R.A."/>
            <person name="Guerrero F.D."/>
            <person name="Moolhuijzen P."/>
            <person name="Goolsby J.A."/>
            <person name="Tidwell J."/>
            <person name="Bellgard S.E."/>
            <person name="Bellgard M.I."/>
        </authorList>
    </citation>
    <scope>NUCLEOTIDE SEQUENCE</scope>
    <source>
        <tissue evidence="1">Shoot tissue taken approximately 20 cm above the soil surface</tissue>
    </source>
</reference>